<comment type="caution">
    <text evidence="14">The sequence shown here is derived from an EMBL/GenBank/DDBJ whole genome shotgun (WGS) entry which is preliminary data.</text>
</comment>
<dbReference type="GO" id="GO:0005524">
    <property type="term" value="F:ATP binding"/>
    <property type="evidence" value="ECO:0007669"/>
    <property type="project" value="UniProtKB-KW"/>
</dbReference>
<keyword evidence="10 11" id="KW-0472">Membrane</keyword>
<feature type="transmembrane region" description="Helical" evidence="11">
    <location>
        <begin position="32"/>
        <end position="57"/>
    </location>
</feature>
<proteinExistence type="predicted"/>
<keyword evidence="9" id="KW-0445">Lipid transport</keyword>
<evidence type="ECO:0000256" key="10">
    <source>
        <dbReference type="ARBA" id="ARBA00023136"/>
    </source>
</evidence>
<evidence type="ECO:0000313" key="14">
    <source>
        <dbReference type="EMBL" id="MBB6091824.1"/>
    </source>
</evidence>
<dbReference type="NCBIfam" id="TIGR02203">
    <property type="entry name" value="MsbA_lipidA"/>
    <property type="match status" value="1"/>
</dbReference>
<keyword evidence="8 11" id="KW-1133">Transmembrane helix</keyword>
<evidence type="ECO:0000256" key="4">
    <source>
        <dbReference type="ARBA" id="ARBA00022692"/>
    </source>
</evidence>
<sequence>MAPTEHGSKLTAHGPWQVYRRLLTYLRPHRSMFALGILGAAIYSASMLGFTLFAKYFGDGTFENRDPRTIVLLPIALITLFFFRGLGDFTQTYCMGYVGRRIVKRLRSQIFERITQLPIGYYDRNSSGTLLSRLTYNTEQVGQASTDSITIAVREALTLFGSIFLLFYLNPRLALITLTMGPVIAWLVTIINRRFRRYSRRIQDSMGDVTSVAKETLEAPRVIKVYNAQTYKNEQFERVNEHNRRSHMRLVLTKGLSNPVVQMVMSFGSAFVLSIAISDAISNRMTMGDLLAFLVALVQIAQPLRSLVNVAGPIQQGIAAGESIFDLIDEPAEVDGGSLRPERVRGEIDFKDVTFSYPAGKGAALHGVSLRVARGEMVAIVGKSGSGKSTLVNLIPRFYDVDAGTVRIDGHDVREYQLNGLRDQIALVSQDVVLFNDTIRANIAFGRDVPAAAIESAAQAAHALEFIREMPVGLDTVVGDRGVLLSGGQRQRISIARALLKNAPILILDEATSALDTESERLIQGALEELMHNRTTLVIAHRLSTVEKADRIVVMDAGRIVESGTHAELMALDGQYATLYRMQFNV</sequence>
<keyword evidence="3" id="KW-1003">Cell membrane</keyword>
<dbReference type="GO" id="GO:0005886">
    <property type="term" value="C:plasma membrane"/>
    <property type="evidence" value="ECO:0007669"/>
    <property type="project" value="UniProtKB-SubCell"/>
</dbReference>
<dbReference type="SMART" id="SM00382">
    <property type="entry name" value="AAA"/>
    <property type="match status" value="1"/>
</dbReference>
<dbReference type="PROSITE" id="PS50929">
    <property type="entry name" value="ABC_TM1F"/>
    <property type="match status" value="1"/>
</dbReference>
<evidence type="ECO:0000313" key="15">
    <source>
        <dbReference type="Proteomes" id="UP000588068"/>
    </source>
</evidence>
<evidence type="ECO:0000256" key="6">
    <source>
        <dbReference type="ARBA" id="ARBA00022840"/>
    </source>
</evidence>
<evidence type="ECO:0000259" key="12">
    <source>
        <dbReference type="PROSITE" id="PS50893"/>
    </source>
</evidence>
<evidence type="ECO:0000256" key="2">
    <source>
        <dbReference type="ARBA" id="ARBA00022448"/>
    </source>
</evidence>
<dbReference type="CDD" id="cd18552">
    <property type="entry name" value="ABC_6TM_MsbA_like"/>
    <property type="match status" value="1"/>
</dbReference>
<reference evidence="14 15" key="1">
    <citation type="submission" date="2020-08" db="EMBL/GenBank/DDBJ databases">
        <title>Genomic Encyclopedia of Type Strains, Phase IV (KMG-IV): sequencing the most valuable type-strain genomes for metagenomic binning, comparative biology and taxonomic classification.</title>
        <authorList>
            <person name="Goeker M."/>
        </authorList>
    </citation>
    <scope>NUCLEOTIDE SEQUENCE [LARGE SCALE GENOMIC DNA]</scope>
    <source>
        <strain evidence="14 15">DSM 26723</strain>
    </source>
</reference>
<protein>
    <submittedName>
        <fullName evidence="14">Subfamily B ATP-binding cassette protein MsbA</fullName>
        <ecNumber evidence="14">3.6.3.-</ecNumber>
    </submittedName>
</protein>
<evidence type="ECO:0000256" key="1">
    <source>
        <dbReference type="ARBA" id="ARBA00004651"/>
    </source>
</evidence>
<dbReference type="EC" id="3.6.3.-" evidence="14"/>
<dbReference type="Pfam" id="PF00005">
    <property type="entry name" value="ABC_tran"/>
    <property type="match status" value="1"/>
</dbReference>
<keyword evidence="2" id="KW-0813">Transport</keyword>
<dbReference type="InterPro" id="IPR011917">
    <property type="entry name" value="ABC_transpr_lipidA"/>
</dbReference>
<evidence type="ECO:0000259" key="13">
    <source>
        <dbReference type="PROSITE" id="PS50929"/>
    </source>
</evidence>
<feature type="domain" description="ABC transporter" evidence="12">
    <location>
        <begin position="348"/>
        <end position="582"/>
    </location>
</feature>
<dbReference type="FunFam" id="3.40.50.300:FF:000140">
    <property type="entry name" value="Lipid A export ATP-binding/permease protein MsbA"/>
    <property type="match status" value="1"/>
</dbReference>
<dbReference type="GO" id="GO:0034040">
    <property type="term" value="F:ATPase-coupled lipid transmembrane transporter activity"/>
    <property type="evidence" value="ECO:0007669"/>
    <property type="project" value="InterPro"/>
</dbReference>
<comment type="subcellular location">
    <subcellularLocation>
        <location evidence="1">Cell membrane</location>
        <topology evidence="1">Multi-pass membrane protein</topology>
    </subcellularLocation>
</comment>
<evidence type="ECO:0000256" key="8">
    <source>
        <dbReference type="ARBA" id="ARBA00022989"/>
    </source>
</evidence>
<dbReference type="AlphaFoldDB" id="A0A841HGY1"/>
<dbReference type="InterPro" id="IPR011527">
    <property type="entry name" value="ABC1_TM_dom"/>
</dbReference>
<dbReference type="PANTHER" id="PTHR43394:SF1">
    <property type="entry name" value="ATP-BINDING CASSETTE SUB-FAMILY B MEMBER 10, MITOCHONDRIAL"/>
    <property type="match status" value="1"/>
</dbReference>
<dbReference type="Gene3D" id="1.20.1560.10">
    <property type="entry name" value="ABC transporter type 1, transmembrane domain"/>
    <property type="match status" value="1"/>
</dbReference>
<evidence type="ECO:0000256" key="7">
    <source>
        <dbReference type="ARBA" id="ARBA00022967"/>
    </source>
</evidence>
<dbReference type="Pfam" id="PF00664">
    <property type="entry name" value="ABC_membrane"/>
    <property type="match status" value="1"/>
</dbReference>
<dbReference type="GO" id="GO:0015421">
    <property type="term" value="F:ABC-type oligopeptide transporter activity"/>
    <property type="evidence" value="ECO:0007669"/>
    <property type="project" value="TreeGrafter"/>
</dbReference>
<keyword evidence="14" id="KW-0378">Hydrolase</keyword>
<dbReference type="SUPFAM" id="SSF52540">
    <property type="entry name" value="P-loop containing nucleoside triphosphate hydrolases"/>
    <property type="match status" value="1"/>
</dbReference>
<evidence type="ECO:0000256" key="11">
    <source>
        <dbReference type="SAM" id="Phobius"/>
    </source>
</evidence>
<dbReference type="SUPFAM" id="SSF90123">
    <property type="entry name" value="ABC transporter transmembrane region"/>
    <property type="match status" value="1"/>
</dbReference>
<evidence type="ECO:0000256" key="9">
    <source>
        <dbReference type="ARBA" id="ARBA00023055"/>
    </source>
</evidence>
<dbReference type="InterPro" id="IPR027417">
    <property type="entry name" value="P-loop_NTPase"/>
</dbReference>
<dbReference type="PANTHER" id="PTHR43394">
    <property type="entry name" value="ATP-DEPENDENT PERMEASE MDL1, MITOCHONDRIAL"/>
    <property type="match status" value="1"/>
</dbReference>
<dbReference type="InterPro" id="IPR017871">
    <property type="entry name" value="ABC_transporter-like_CS"/>
</dbReference>
<dbReference type="InterPro" id="IPR003439">
    <property type="entry name" value="ABC_transporter-like_ATP-bd"/>
</dbReference>
<feature type="transmembrane region" description="Helical" evidence="11">
    <location>
        <begin position="173"/>
        <end position="191"/>
    </location>
</feature>
<keyword evidence="5" id="KW-0547">Nucleotide-binding</keyword>
<dbReference type="PROSITE" id="PS50893">
    <property type="entry name" value="ABC_TRANSPORTER_2"/>
    <property type="match status" value="1"/>
</dbReference>
<dbReference type="Proteomes" id="UP000588068">
    <property type="component" value="Unassembled WGS sequence"/>
</dbReference>
<dbReference type="GO" id="GO:0016887">
    <property type="term" value="F:ATP hydrolysis activity"/>
    <property type="evidence" value="ECO:0007669"/>
    <property type="project" value="InterPro"/>
</dbReference>
<accession>A0A841HGY1</accession>
<dbReference type="Gene3D" id="3.40.50.300">
    <property type="entry name" value="P-loop containing nucleotide triphosphate hydrolases"/>
    <property type="match status" value="1"/>
</dbReference>
<feature type="domain" description="ABC transmembrane type-1" evidence="13">
    <location>
        <begin position="34"/>
        <end position="316"/>
    </location>
</feature>
<keyword evidence="15" id="KW-1185">Reference proteome</keyword>
<evidence type="ECO:0000256" key="5">
    <source>
        <dbReference type="ARBA" id="ARBA00022741"/>
    </source>
</evidence>
<dbReference type="RefSeq" id="WP_184329598.1">
    <property type="nucleotide sequence ID" value="NZ_JACHHZ010000001.1"/>
</dbReference>
<keyword evidence="6 14" id="KW-0067">ATP-binding</keyword>
<keyword evidence="7" id="KW-1278">Translocase</keyword>
<organism evidence="14 15">
    <name type="scientific">Povalibacter uvarum</name>
    <dbReference type="NCBI Taxonomy" id="732238"/>
    <lineage>
        <taxon>Bacteria</taxon>
        <taxon>Pseudomonadati</taxon>
        <taxon>Pseudomonadota</taxon>
        <taxon>Gammaproteobacteria</taxon>
        <taxon>Steroidobacterales</taxon>
        <taxon>Steroidobacteraceae</taxon>
        <taxon>Povalibacter</taxon>
    </lineage>
</organism>
<feature type="transmembrane region" description="Helical" evidence="11">
    <location>
        <begin position="69"/>
        <end position="87"/>
    </location>
</feature>
<gene>
    <name evidence="14" type="ORF">HNQ60_000670</name>
</gene>
<dbReference type="InterPro" id="IPR036640">
    <property type="entry name" value="ABC1_TM_sf"/>
</dbReference>
<keyword evidence="4 11" id="KW-0812">Transmembrane</keyword>
<name>A0A841HGY1_9GAMM</name>
<dbReference type="InterPro" id="IPR003593">
    <property type="entry name" value="AAA+_ATPase"/>
</dbReference>
<dbReference type="PROSITE" id="PS00211">
    <property type="entry name" value="ABC_TRANSPORTER_1"/>
    <property type="match status" value="1"/>
</dbReference>
<dbReference type="InterPro" id="IPR039421">
    <property type="entry name" value="Type_1_exporter"/>
</dbReference>
<dbReference type="EMBL" id="JACHHZ010000001">
    <property type="protein sequence ID" value="MBB6091824.1"/>
    <property type="molecule type" value="Genomic_DNA"/>
</dbReference>
<evidence type="ECO:0000256" key="3">
    <source>
        <dbReference type="ARBA" id="ARBA00022475"/>
    </source>
</evidence>
<feature type="transmembrane region" description="Helical" evidence="11">
    <location>
        <begin position="255"/>
        <end position="277"/>
    </location>
</feature>